<feature type="repeat" description="PPR" evidence="3">
    <location>
        <begin position="225"/>
        <end position="259"/>
    </location>
</feature>
<dbReference type="Pfam" id="PF13499">
    <property type="entry name" value="EF-hand_7"/>
    <property type="match status" value="1"/>
</dbReference>
<reference evidence="5" key="1">
    <citation type="submission" date="2021-01" db="EMBL/GenBank/DDBJ databases">
        <authorList>
            <person name="Bezrukov I."/>
        </authorList>
    </citation>
    <scope>NUCLEOTIDE SEQUENCE</scope>
</reference>
<sequence>MESNNENKKVSRQSSSFRLRSPSLNALRLQRIFDLFDKNGDGFITVEELSQALSRLGLNADLSDLKSTVESYIQPGNTGLNFDDFSSLHKTLDDSFFGGACGEENEDSSSSAEDESDLAEAFKVFDENGDGFISARELQAVLKKLGLPEGGEMERVEKMIVSVDRNQDGRVDFFEFKNMMLMHGRCLTEMSLRDVYSWNAFLTFRCKVGDLREACEVFDGMPERDVVSWNNMISVLVRKGFEEKALDVYEMMVGDGFLPSRFTLASVLSACSKVLDSFIVNGLARENKVLEAVHMFRLMCEKGVQVDSVCLSNILSISVPREGCNSLSVIYDNVLGKQIHSLALRLGFVGELHLNNSLLEIYAKNKDMSGAELIFTEMPEVNVVSWNIMIAGFGQEYRSDKSIEYLKRMRDSGFEPNEVTCISILGVCFRSGDVETGRRIFSTIPQPSVSAWNAMLSGYSNYEHYEEAINNFRQMQFQNLRPDSTTLSVILSSCARLRFLEGGKQIHGVAIRTETSKNSHIVSGLIAVYSECEKMETSECIFDDCINELDIACWNSMISGLRRNMLDTKALMLFRRMHQTGVLFPNETSFATVLSSCSKLCSLLHGRQFHGQVVKSGYVSDSFVETALTDMYCKCGEIDSARQFFDTVLRKNTVIWNEMIHGYAHNGRGDEAVDLYREMISAGEKPDGITFVSVLTACSHSGLVDTGFEILSSMQRDHGIEPELDHYICIVDCLGRAGRLEDAETLAEATPYKSSSVLWEILLSSCRVHGDVSLARRVAEKLMHLDPQNSAAYLLLSNTYSSVRQWDDAAALQELMNKNRVHKTPGHSWITYGNDLDSGF</sequence>
<accession>A0A8S2B333</accession>
<feature type="repeat" description="PPR" evidence="3">
    <location>
        <begin position="382"/>
        <end position="416"/>
    </location>
</feature>
<dbReference type="PROSITE" id="PS50222">
    <property type="entry name" value="EF_HAND_2"/>
    <property type="match status" value="3"/>
</dbReference>
<dbReference type="InterPro" id="IPR002885">
    <property type="entry name" value="PPR_rpt"/>
</dbReference>
<dbReference type="GO" id="GO:0009451">
    <property type="term" value="P:RNA modification"/>
    <property type="evidence" value="ECO:0007669"/>
    <property type="project" value="InterPro"/>
</dbReference>
<name>A0A8S2B333_ARAAE</name>
<feature type="repeat" description="PPR" evidence="3">
    <location>
        <begin position="652"/>
        <end position="686"/>
    </location>
</feature>
<dbReference type="FunFam" id="1.25.40.10:FF:000782">
    <property type="entry name" value="Pentatricopeptide repeat-containing protein"/>
    <property type="match status" value="1"/>
</dbReference>
<dbReference type="PROSITE" id="PS51375">
    <property type="entry name" value="PPR"/>
    <property type="match status" value="6"/>
</dbReference>
<keyword evidence="2" id="KW-0106">Calcium</keyword>
<dbReference type="AlphaFoldDB" id="A0A8S2B333"/>
<gene>
    <name evidence="5" type="ORF">AARE701A_LOCUS18896</name>
</gene>
<dbReference type="FunFam" id="1.25.40.10:FF:000090">
    <property type="entry name" value="Pentatricopeptide repeat-containing protein, chloroplastic"/>
    <property type="match status" value="1"/>
</dbReference>
<protein>
    <recommendedName>
        <fullName evidence="4">EF-hand domain-containing protein</fullName>
    </recommendedName>
</protein>
<proteinExistence type="predicted"/>
<dbReference type="NCBIfam" id="TIGR00756">
    <property type="entry name" value="PPR"/>
    <property type="match status" value="7"/>
</dbReference>
<dbReference type="InterPro" id="IPR018247">
    <property type="entry name" value="EF_Hand_1_Ca_BS"/>
</dbReference>
<dbReference type="Gene3D" id="1.10.238.10">
    <property type="entry name" value="EF-hand"/>
    <property type="match status" value="2"/>
</dbReference>
<evidence type="ECO:0000259" key="4">
    <source>
        <dbReference type="PROSITE" id="PS50222"/>
    </source>
</evidence>
<feature type="repeat" description="PPR" evidence="3">
    <location>
        <begin position="550"/>
        <end position="584"/>
    </location>
</feature>
<dbReference type="Gene3D" id="1.25.40.10">
    <property type="entry name" value="Tetratricopeptide repeat domain"/>
    <property type="match status" value="6"/>
</dbReference>
<evidence type="ECO:0000313" key="5">
    <source>
        <dbReference type="EMBL" id="CAE6185745.1"/>
    </source>
</evidence>
<feature type="domain" description="EF-hand" evidence="4">
    <location>
        <begin position="24"/>
        <end position="59"/>
    </location>
</feature>
<dbReference type="InterPro" id="IPR011992">
    <property type="entry name" value="EF-hand-dom_pair"/>
</dbReference>
<dbReference type="SMART" id="SM00054">
    <property type="entry name" value="EFh"/>
    <property type="match status" value="3"/>
</dbReference>
<evidence type="ECO:0000256" key="1">
    <source>
        <dbReference type="ARBA" id="ARBA00022737"/>
    </source>
</evidence>
<dbReference type="Pfam" id="PF13041">
    <property type="entry name" value="PPR_2"/>
    <property type="match status" value="4"/>
</dbReference>
<feature type="domain" description="EF-hand" evidence="4">
    <location>
        <begin position="151"/>
        <end position="186"/>
    </location>
</feature>
<dbReference type="PANTHER" id="PTHR47926:SF343">
    <property type="entry name" value="PENTACOTRIPEPTIDE-REPEAT REGION OF PRORP DOMAIN-CONTAINING PROTEIN"/>
    <property type="match status" value="1"/>
</dbReference>
<dbReference type="EMBL" id="LR999457">
    <property type="protein sequence ID" value="CAE6185745.1"/>
    <property type="molecule type" value="Genomic_DNA"/>
</dbReference>
<evidence type="ECO:0000256" key="3">
    <source>
        <dbReference type="PROSITE-ProRule" id="PRU00708"/>
    </source>
</evidence>
<dbReference type="Pfam" id="PF20431">
    <property type="entry name" value="E_motif"/>
    <property type="match status" value="1"/>
</dbReference>
<evidence type="ECO:0000313" key="6">
    <source>
        <dbReference type="Proteomes" id="UP000682877"/>
    </source>
</evidence>
<dbReference type="PROSITE" id="PS00018">
    <property type="entry name" value="EF_HAND_1"/>
    <property type="match status" value="3"/>
</dbReference>
<dbReference type="FunFam" id="1.10.238.10:FF:000214">
    <property type="entry name" value="Calcium-binding protein CML42"/>
    <property type="match status" value="1"/>
</dbReference>
<dbReference type="Proteomes" id="UP000682877">
    <property type="component" value="Chromosome 7"/>
</dbReference>
<dbReference type="Pfam" id="PF13405">
    <property type="entry name" value="EF-hand_6"/>
    <property type="match status" value="1"/>
</dbReference>
<feature type="domain" description="EF-hand" evidence="4">
    <location>
        <begin position="113"/>
        <end position="148"/>
    </location>
</feature>
<dbReference type="SUPFAM" id="SSF47473">
    <property type="entry name" value="EF-hand"/>
    <property type="match status" value="1"/>
</dbReference>
<dbReference type="GO" id="GO:0003723">
    <property type="term" value="F:RNA binding"/>
    <property type="evidence" value="ECO:0007669"/>
    <property type="project" value="InterPro"/>
</dbReference>
<evidence type="ECO:0000256" key="2">
    <source>
        <dbReference type="ARBA" id="ARBA00022837"/>
    </source>
</evidence>
<dbReference type="InterPro" id="IPR011990">
    <property type="entry name" value="TPR-like_helical_dom_sf"/>
</dbReference>
<dbReference type="GO" id="GO:0005509">
    <property type="term" value="F:calcium ion binding"/>
    <property type="evidence" value="ECO:0007669"/>
    <property type="project" value="InterPro"/>
</dbReference>
<dbReference type="InterPro" id="IPR046960">
    <property type="entry name" value="PPR_At4g14850-like_plant"/>
</dbReference>
<feature type="repeat" description="PPR" evidence="3">
    <location>
        <begin position="448"/>
        <end position="482"/>
    </location>
</feature>
<dbReference type="FunFam" id="1.25.40.10:FF:000688">
    <property type="entry name" value="Pentatricopeptide repeat-containing protein"/>
    <property type="match status" value="1"/>
</dbReference>
<dbReference type="CDD" id="cd00051">
    <property type="entry name" value="EFh"/>
    <property type="match status" value="1"/>
</dbReference>
<dbReference type="SUPFAM" id="SSF48452">
    <property type="entry name" value="TPR-like"/>
    <property type="match status" value="1"/>
</dbReference>
<feature type="repeat" description="PPR" evidence="3">
    <location>
        <begin position="194"/>
        <end position="224"/>
    </location>
</feature>
<dbReference type="Pfam" id="PF01535">
    <property type="entry name" value="PPR"/>
    <property type="match status" value="3"/>
</dbReference>
<keyword evidence="6" id="KW-1185">Reference proteome</keyword>
<keyword evidence="1" id="KW-0677">Repeat</keyword>
<dbReference type="PANTHER" id="PTHR47926">
    <property type="entry name" value="PENTATRICOPEPTIDE REPEAT-CONTAINING PROTEIN"/>
    <property type="match status" value="1"/>
</dbReference>
<dbReference type="InterPro" id="IPR002048">
    <property type="entry name" value="EF_hand_dom"/>
</dbReference>
<organism evidence="5 6">
    <name type="scientific">Arabidopsis arenosa</name>
    <name type="common">Sand rock-cress</name>
    <name type="synonym">Cardaminopsis arenosa</name>
    <dbReference type="NCBI Taxonomy" id="38785"/>
    <lineage>
        <taxon>Eukaryota</taxon>
        <taxon>Viridiplantae</taxon>
        <taxon>Streptophyta</taxon>
        <taxon>Embryophyta</taxon>
        <taxon>Tracheophyta</taxon>
        <taxon>Spermatophyta</taxon>
        <taxon>Magnoliopsida</taxon>
        <taxon>eudicotyledons</taxon>
        <taxon>Gunneridae</taxon>
        <taxon>Pentapetalae</taxon>
        <taxon>rosids</taxon>
        <taxon>malvids</taxon>
        <taxon>Brassicales</taxon>
        <taxon>Brassicaceae</taxon>
        <taxon>Camelineae</taxon>
        <taxon>Arabidopsis</taxon>
    </lineage>
</organism>
<dbReference type="InterPro" id="IPR046848">
    <property type="entry name" value="E_motif"/>
</dbReference>